<dbReference type="InterPro" id="IPR036188">
    <property type="entry name" value="FAD/NAD-bd_sf"/>
</dbReference>
<dbReference type="InterPro" id="IPR015421">
    <property type="entry name" value="PyrdxlP-dep_Trfase_major"/>
</dbReference>
<evidence type="ECO:0000313" key="12">
    <source>
        <dbReference type="Proteomes" id="UP001174691"/>
    </source>
</evidence>
<feature type="region of interest" description="Disordered" evidence="9">
    <location>
        <begin position="1006"/>
        <end position="1033"/>
    </location>
</feature>
<name>A0AA38S043_9PEZI</name>
<dbReference type="GO" id="GO:0019346">
    <property type="term" value="P:transsulfuration"/>
    <property type="evidence" value="ECO:0007669"/>
    <property type="project" value="InterPro"/>
</dbReference>
<dbReference type="NCBIfam" id="TIGR00562">
    <property type="entry name" value="proto_IX_ox"/>
    <property type="match status" value="1"/>
</dbReference>
<evidence type="ECO:0000256" key="6">
    <source>
        <dbReference type="ARBA" id="ARBA00022898"/>
    </source>
</evidence>
<sequence>MTSIAVEKKFAHSMPPYGPHTITAHLPGWQTMVGFRDGDKSILPLLKSMYPRFTPWGHARELVMKLCGALSLPEGHFAFPFLEPGIFCFAQAHAYSAHRKEHRLTPGELGYRVVDVGEGDEKVRLYLLVFPLDKADGVSLIWGNPGVGISTRLAEALLPAVEAGKVAPVPWEAGDDSHSMNIASAPKPTGLHESEAHAKLRERVVYYWKRAAVTPEKADLVTADDVQLFPTGMAAIYRLHLALMQWRSGKVVPLGSIFHNTWHLQEEAPQGYKHFGRVDGTGKGLDEFEAYLEEEAKEGRKITYAFVEFPSNPIMVSADLSRIRQLADKFDFILVVDDTLGSFCNIDLSGVADIVMTSITKSFSGYADVMGGSLVFNPASPRYESFKPILKKAFLNEYFVGDAEQMLSNSEDYLKRSTILNRNALALATWLDELRTQEPEYGISQVLYPTTSDTLENYKAWMRKPTEEFTPGYGCLFSVDFHKKDDARIFYDSLDVFIGPHLGAHHTLAICFNELVLGKDLEVAAYHTAYGAHLEQIRVAVGLEPEEELKKVFRDALEKVKEARAGADKGLGVPTTRPLSSFAAIKKQNDELHIRGRRGYATVAFQPPKHVAVLGGGLTGLTTAWYLTKFIPDVKVTIYEGSGRYGGWIDSERVEVTAADGTKGTVVFERGARLVQPKTSLQSWDDVPFYEMLADIRPDGDGWMTGEAYDRYFYYPDHLVRLPRFPDPYGPITDTIPAVHRLALELSQEPIFKGGLDFLWNILRSMVFGGNQVAGFEDVSIGDEFLRRGGSREVVDNLLSAMCHGIYGGDVWKLSCESSIFDTMFVNQRSKIPYRYPLQKWIEPRVRIREQDTDMMQQMVFKDRMPFYLGNSKRIKAYNFGEGFGAFTDAIVEKLKANKNVNFVNEKVDKVRLSATGRVEVTTTKRAMQYDKVVSSLYSKTLASLAPRDSLPSLASSTAVTIRLVNLWSPKPNLNYRHKGFGYLLPQTVPAVQNPHAALGVIFDSDRTTKRDDLPPSEPAHLHPPPRGDTVPGTKFTVMLGGHHWDDIPAGFLPDAATDDEAAIAAAKETLQIQMGIPPEAWQVASTKLCVDCIPQHLVGHSRRMEAADGELRKTFNGKLAVVGGSYTAPGVVGSIRAARDVAWQVAGKFRSFMMDKDHLVERSADARWTVGETGLARFVGGTARHWHASPLTPMKWMRDKPPPSYVD</sequence>
<dbReference type="GO" id="GO:0030170">
    <property type="term" value="F:pyridoxal phosphate binding"/>
    <property type="evidence" value="ECO:0007669"/>
    <property type="project" value="InterPro"/>
</dbReference>
<dbReference type="PANTHER" id="PTHR42699:SF1">
    <property type="entry name" value="CYSTATHIONINE GAMMA-SYNTHASE-RELATED"/>
    <property type="match status" value="1"/>
</dbReference>
<dbReference type="InterPro" id="IPR015424">
    <property type="entry name" value="PyrdxlP-dep_Trfase"/>
</dbReference>
<evidence type="ECO:0000256" key="5">
    <source>
        <dbReference type="ARBA" id="ARBA00012867"/>
    </source>
</evidence>
<keyword evidence="7" id="KW-0627">Porphyrin biosynthesis</keyword>
<evidence type="ECO:0000256" key="4">
    <source>
        <dbReference type="ARBA" id="ARBA00010551"/>
    </source>
</evidence>
<comment type="catalytic activity">
    <reaction evidence="8">
        <text>protoporphyrinogen IX + 3 O2 = protoporphyrin IX + 3 H2O2</text>
        <dbReference type="Rhea" id="RHEA:25576"/>
        <dbReference type="ChEBI" id="CHEBI:15379"/>
        <dbReference type="ChEBI" id="CHEBI:16240"/>
        <dbReference type="ChEBI" id="CHEBI:57306"/>
        <dbReference type="ChEBI" id="CHEBI:57307"/>
        <dbReference type="EC" id="1.3.3.4"/>
    </reaction>
</comment>
<feature type="domain" description="Amine oxidase" evidence="10">
    <location>
        <begin position="618"/>
        <end position="980"/>
    </location>
</feature>
<dbReference type="SUPFAM" id="SSF53383">
    <property type="entry name" value="PLP-dependent transferases"/>
    <property type="match status" value="1"/>
</dbReference>
<dbReference type="EMBL" id="JANBVN010000011">
    <property type="protein sequence ID" value="KAJ9164549.1"/>
    <property type="molecule type" value="Genomic_DNA"/>
</dbReference>
<evidence type="ECO:0000256" key="3">
    <source>
        <dbReference type="ARBA" id="ARBA00005073"/>
    </source>
</evidence>
<reference evidence="11" key="1">
    <citation type="submission" date="2022-07" db="EMBL/GenBank/DDBJ databases">
        <title>Fungi with potential for degradation of polypropylene.</title>
        <authorList>
            <person name="Gostincar C."/>
        </authorList>
    </citation>
    <scope>NUCLEOTIDE SEQUENCE</scope>
    <source>
        <strain evidence="11">EXF-13287</strain>
    </source>
</reference>
<dbReference type="GO" id="GO:0004729">
    <property type="term" value="F:oxygen-dependent protoporphyrinogen oxidase activity"/>
    <property type="evidence" value="ECO:0007669"/>
    <property type="project" value="UniProtKB-EC"/>
</dbReference>
<dbReference type="InterPro" id="IPR015422">
    <property type="entry name" value="PyrdxlP-dep_Trfase_small"/>
</dbReference>
<dbReference type="SUPFAM" id="SSF54373">
    <property type="entry name" value="FAD-linked reductases, C-terminal domain"/>
    <property type="match status" value="1"/>
</dbReference>
<dbReference type="Gene3D" id="3.90.1150.10">
    <property type="entry name" value="Aspartate Aminotransferase, domain 1"/>
    <property type="match status" value="1"/>
</dbReference>
<comment type="pathway">
    <text evidence="3">Porphyrin-containing compound metabolism; protoporphyrin-IX biosynthesis; protoporphyrin-IX from protoporphyrinogen-IX: step 1/1.</text>
</comment>
<dbReference type="Gene3D" id="3.50.50.60">
    <property type="entry name" value="FAD/NAD(P)-binding domain"/>
    <property type="match status" value="1"/>
</dbReference>
<dbReference type="Pfam" id="PF01053">
    <property type="entry name" value="Cys_Met_Meta_PP"/>
    <property type="match status" value="1"/>
</dbReference>
<protein>
    <recommendedName>
        <fullName evidence="5">protoporphyrinogen oxidase</fullName>
        <ecNumber evidence="5">1.3.3.4</ecNumber>
    </recommendedName>
</protein>
<comment type="function">
    <text evidence="2">Catalyzes the 6-electron oxidation of protoporphyrinogen-IX to form protoporphyrin-IX.</text>
</comment>
<evidence type="ECO:0000256" key="2">
    <source>
        <dbReference type="ARBA" id="ARBA00002600"/>
    </source>
</evidence>
<dbReference type="GO" id="GO:0006779">
    <property type="term" value="P:porphyrin-containing compound biosynthetic process"/>
    <property type="evidence" value="ECO:0007669"/>
    <property type="project" value="UniProtKB-KW"/>
</dbReference>
<organism evidence="11 12">
    <name type="scientific">Coniochaeta hoffmannii</name>
    <dbReference type="NCBI Taxonomy" id="91930"/>
    <lineage>
        <taxon>Eukaryota</taxon>
        <taxon>Fungi</taxon>
        <taxon>Dikarya</taxon>
        <taxon>Ascomycota</taxon>
        <taxon>Pezizomycotina</taxon>
        <taxon>Sordariomycetes</taxon>
        <taxon>Sordariomycetidae</taxon>
        <taxon>Coniochaetales</taxon>
        <taxon>Coniochaetaceae</taxon>
        <taxon>Coniochaeta</taxon>
    </lineage>
</organism>
<dbReference type="PANTHER" id="PTHR42699">
    <property type="match status" value="1"/>
</dbReference>
<keyword evidence="6" id="KW-0663">Pyridoxal phosphate</keyword>
<dbReference type="InterPro" id="IPR002937">
    <property type="entry name" value="Amino_oxidase"/>
</dbReference>
<accession>A0AA38S043</accession>
<comment type="cofactor">
    <cofactor evidence="1">
        <name>pyridoxal 5'-phosphate</name>
        <dbReference type="ChEBI" id="CHEBI:597326"/>
    </cofactor>
</comment>
<feature type="compositionally biased region" description="Pro residues" evidence="9">
    <location>
        <begin position="1016"/>
        <end position="1027"/>
    </location>
</feature>
<dbReference type="InterPro" id="IPR051750">
    <property type="entry name" value="Trans-sulfuration_enzymes"/>
</dbReference>
<dbReference type="AlphaFoldDB" id="A0AA38S043"/>
<dbReference type="InterPro" id="IPR004572">
    <property type="entry name" value="Protoporphyrinogen_oxidase"/>
</dbReference>
<evidence type="ECO:0000259" key="10">
    <source>
        <dbReference type="Pfam" id="PF01593"/>
    </source>
</evidence>
<dbReference type="EC" id="1.3.3.4" evidence="5"/>
<evidence type="ECO:0000256" key="7">
    <source>
        <dbReference type="ARBA" id="ARBA00023244"/>
    </source>
</evidence>
<dbReference type="GO" id="GO:0003962">
    <property type="term" value="F:cystathionine gamma-synthase activity"/>
    <property type="evidence" value="ECO:0007669"/>
    <property type="project" value="TreeGrafter"/>
</dbReference>
<comment type="caution">
    <text evidence="11">The sequence shown here is derived from an EMBL/GenBank/DDBJ whole genome shotgun (WGS) entry which is preliminary data.</text>
</comment>
<dbReference type="Gene3D" id="3.40.640.10">
    <property type="entry name" value="Type I PLP-dependent aspartate aminotransferase-like (Major domain)"/>
    <property type="match status" value="1"/>
</dbReference>
<comment type="similarity">
    <text evidence="4">Belongs to the protoporphyrinogen/coproporphyrinogen oxidase family. Protoporphyrinogen oxidase subfamily.</text>
</comment>
<evidence type="ECO:0000256" key="8">
    <source>
        <dbReference type="ARBA" id="ARBA00047554"/>
    </source>
</evidence>
<evidence type="ECO:0000256" key="9">
    <source>
        <dbReference type="SAM" id="MobiDB-lite"/>
    </source>
</evidence>
<evidence type="ECO:0000256" key="1">
    <source>
        <dbReference type="ARBA" id="ARBA00001933"/>
    </source>
</evidence>
<dbReference type="Pfam" id="PF01593">
    <property type="entry name" value="Amino_oxidase"/>
    <property type="match status" value="1"/>
</dbReference>
<evidence type="ECO:0000313" key="11">
    <source>
        <dbReference type="EMBL" id="KAJ9164549.1"/>
    </source>
</evidence>
<dbReference type="InterPro" id="IPR000277">
    <property type="entry name" value="Cys/Met-Metab_PyrdxlP-dep_enz"/>
</dbReference>
<proteinExistence type="inferred from homology"/>
<dbReference type="SUPFAM" id="SSF51905">
    <property type="entry name" value="FAD/NAD(P)-binding domain"/>
    <property type="match status" value="1"/>
</dbReference>
<dbReference type="Proteomes" id="UP001174691">
    <property type="component" value="Unassembled WGS sequence"/>
</dbReference>
<gene>
    <name evidence="11" type="ORF">NKR19_g1198</name>
</gene>
<keyword evidence="12" id="KW-1185">Reference proteome</keyword>